<evidence type="ECO:0000313" key="14">
    <source>
        <dbReference type="Proteomes" id="UP000274756"/>
    </source>
</evidence>
<keyword evidence="7" id="KW-0965">Cell junction</keyword>
<dbReference type="STRING" id="318479.A0A0N4UCV9"/>
<evidence type="ECO:0000256" key="6">
    <source>
        <dbReference type="ARBA" id="ARBA00022868"/>
    </source>
</evidence>
<dbReference type="GO" id="GO:0005921">
    <property type="term" value="C:gap junction"/>
    <property type="evidence" value="ECO:0007669"/>
    <property type="project" value="UniProtKB-SubCell"/>
</dbReference>
<reference evidence="15" key="1">
    <citation type="submission" date="2017-02" db="UniProtKB">
        <authorList>
            <consortium name="WormBaseParasite"/>
        </authorList>
    </citation>
    <scope>IDENTIFICATION</scope>
</reference>
<proteinExistence type="predicted"/>
<dbReference type="WBParaSite" id="DME_0000512301-mRNA-1">
    <property type="protein sequence ID" value="DME_0000512301-mRNA-1"/>
    <property type="gene ID" value="DME_0000512301"/>
</dbReference>
<protein>
    <submittedName>
        <fullName evidence="12 15">Uncharacterized protein</fullName>
    </submittedName>
</protein>
<evidence type="ECO:0000256" key="11">
    <source>
        <dbReference type="ARBA" id="ARBA00023303"/>
    </source>
</evidence>
<evidence type="ECO:0000256" key="8">
    <source>
        <dbReference type="ARBA" id="ARBA00022989"/>
    </source>
</evidence>
<evidence type="ECO:0000313" key="13">
    <source>
        <dbReference type="Proteomes" id="UP000038040"/>
    </source>
</evidence>
<evidence type="ECO:0000256" key="10">
    <source>
        <dbReference type="ARBA" id="ARBA00023136"/>
    </source>
</evidence>
<organism evidence="13 15">
    <name type="scientific">Dracunculus medinensis</name>
    <name type="common">Guinea worm</name>
    <dbReference type="NCBI Taxonomy" id="318479"/>
    <lineage>
        <taxon>Eukaryota</taxon>
        <taxon>Metazoa</taxon>
        <taxon>Ecdysozoa</taxon>
        <taxon>Nematoda</taxon>
        <taxon>Chromadorea</taxon>
        <taxon>Rhabditida</taxon>
        <taxon>Spirurina</taxon>
        <taxon>Dracunculoidea</taxon>
        <taxon>Dracunculidae</taxon>
        <taxon>Dracunculus</taxon>
    </lineage>
</organism>
<dbReference type="Proteomes" id="UP000038040">
    <property type="component" value="Unplaced"/>
</dbReference>
<keyword evidence="6" id="KW-0303">Gap junction</keyword>
<dbReference type="GO" id="GO:0034220">
    <property type="term" value="P:monoatomic ion transmembrane transport"/>
    <property type="evidence" value="ECO:0007669"/>
    <property type="project" value="UniProtKB-KW"/>
</dbReference>
<evidence type="ECO:0000256" key="9">
    <source>
        <dbReference type="ARBA" id="ARBA00023065"/>
    </source>
</evidence>
<keyword evidence="4" id="KW-1003">Cell membrane</keyword>
<accession>A0A0N4UCV9</accession>
<keyword evidence="9" id="KW-0406">Ion transport</keyword>
<evidence type="ECO:0000313" key="15">
    <source>
        <dbReference type="WBParaSite" id="DME_0000512301-mRNA-1"/>
    </source>
</evidence>
<dbReference type="GO" id="GO:0005243">
    <property type="term" value="F:gap junction channel activity"/>
    <property type="evidence" value="ECO:0007669"/>
    <property type="project" value="TreeGrafter"/>
</dbReference>
<dbReference type="InterPro" id="IPR000990">
    <property type="entry name" value="Innexin"/>
</dbReference>
<evidence type="ECO:0000256" key="7">
    <source>
        <dbReference type="ARBA" id="ARBA00022949"/>
    </source>
</evidence>
<evidence type="ECO:0000256" key="5">
    <source>
        <dbReference type="ARBA" id="ARBA00022692"/>
    </source>
</evidence>
<reference evidence="12 14" key="2">
    <citation type="submission" date="2018-11" db="EMBL/GenBank/DDBJ databases">
        <authorList>
            <consortium name="Pathogen Informatics"/>
        </authorList>
    </citation>
    <scope>NUCLEOTIDE SEQUENCE [LARGE SCALE GENOMIC DNA]</scope>
</reference>
<keyword evidence="8" id="KW-1133">Transmembrane helix</keyword>
<keyword evidence="14" id="KW-1185">Reference proteome</keyword>
<dbReference type="GO" id="GO:0005886">
    <property type="term" value="C:plasma membrane"/>
    <property type="evidence" value="ECO:0007669"/>
    <property type="project" value="UniProtKB-SubCell"/>
</dbReference>
<name>A0A0N4UCV9_DRAME</name>
<keyword evidence="10" id="KW-0472">Membrane</keyword>
<sequence>MVFDISLFIIKRLQLADVNFDKKFCKSVFNKFICDYIKMDGAFVLKMISIHAGVVISMEIADALWENFIDEQEDMDESRKLTINDDSKHFESDILRHKISALVPLMSREKNRPFHRSANNW</sequence>
<gene>
    <name evidence="12" type="ORF">DME_LOCUS8922</name>
</gene>
<dbReference type="EMBL" id="UYYG01001174">
    <property type="protein sequence ID" value="VDN58949.1"/>
    <property type="molecule type" value="Genomic_DNA"/>
</dbReference>
<keyword evidence="5" id="KW-0812">Transmembrane</keyword>
<dbReference type="AlphaFoldDB" id="A0A0N4UCV9"/>
<keyword evidence="11" id="KW-0407">Ion channel</keyword>
<dbReference type="OrthoDB" id="5867527at2759"/>
<evidence type="ECO:0000256" key="1">
    <source>
        <dbReference type="ARBA" id="ARBA00004610"/>
    </source>
</evidence>
<dbReference type="Proteomes" id="UP000274756">
    <property type="component" value="Unassembled WGS sequence"/>
</dbReference>
<evidence type="ECO:0000256" key="2">
    <source>
        <dbReference type="ARBA" id="ARBA00004651"/>
    </source>
</evidence>
<evidence type="ECO:0000256" key="3">
    <source>
        <dbReference type="ARBA" id="ARBA00022448"/>
    </source>
</evidence>
<dbReference type="PANTHER" id="PTHR11893:SF44">
    <property type="entry name" value="INNEXIN"/>
    <property type="match status" value="1"/>
</dbReference>
<keyword evidence="3" id="KW-0813">Transport</keyword>
<evidence type="ECO:0000313" key="12">
    <source>
        <dbReference type="EMBL" id="VDN58949.1"/>
    </source>
</evidence>
<dbReference type="PANTHER" id="PTHR11893">
    <property type="entry name" value="INNEXIN"/>
    <property type="match status" value="1"/>
</dbReference>
<comment type="subcellular location">
    <subcellularLocation>
        <location evidence="1">Cell junction</location>
        <location evidence="1">Gap junction</location>
    </subcellularLocation>
    <subcellularLocation>
        <location evidence="2">Cell membrane</location>
        <topology evidence="2">Multi-pass membrane protein</topology>
    </subcellularLocation>
</comment>
<evidence type="ECO:0000256" key="4">
    <source>
        <dbReference type="ARBA" id="ARBA00022475"/>
    </source>
</evidence>